<keyword evidence="3" id="KW-1185">Reference proteome</keyword>
<dbReference type="AlphaFoldDB" id="A0A1Y2A175"/>
<dbReference type="EMBL" id="MCOG01000335">
    <property type="protein sequence ID" value="ORY16057.1"/>
    <property type="molecule type" value="Genomic_DNA"/>
</dbReference>
<organism evidence="2 3">
    <name type="scientific">Neocallimastix californiae</name>
    <dbReference type="NCBI Taxonomy" id="1754190"/>
    <lineage>
        <taxon>Eukaryota</taxon>
        <taxon>Fungi</taxon>
        <taxon>Fungi incertae sedis</taxon>
        <taxon>Chytridiomycota</taxon>
        <taxon>Chytridiomycota incertae sedis</taxon>
        <taxon>Neocallimastigomycetes</taxon>
        <taxon>Neocallimastigales</taxon>
        <taxon>Neocallimastigaceae</taxon>
        <taxon>Neocallimastix</taxon>
    </lineage>
</organism>
<dbReference type="OrthoDB" id="289038at2759"/>
<dbReference type="PROSITE" id="PS50144">
    <property type="entry name" value="MATH"/>
    <property type="match status" value="2"/>
</dbReference>
<sequence length="939" mass="112058">MKKNILQEHFNKYIKDLKKILEINEEKENEKFVYYEFEVHNWDSFINKSNELNISPIFNGGGSKWYIELKFQKNVYHNGNNFDIHLRNLTFMEKNIKNYYAKVLFVLHKPKDYTHYHSIPSYVCNNNNSGISINKELYNKSIKKLIKENKIIVGVCVQIYKDFDNLINNFRELMNNERTKVDTIVSDYYYEWKIDNWNSLNVEENSPNFLVCDFNSSIQLNKNKDSIGLNFKSNYLPYLTENDTNWAYITLFVRNPNTFSCIKTKQFNTLKWVDKECVTLGSSEFISNEDLNKLNEYSNRPLIENNKVIVGIYICKFVNNQFFENRKAELNDLKVSSRNSKATYRNSLVNDYKTKKEMWREKRKMNSSNHHENESEEDYGYNFIENIPFEYKITQIFNDSHDDYEKKCYIWDIKEWDELENEAFSPEFTIDGHKWEICLYPNGKYNSNIDYVSMFLKCLDFTEEDSNENSNVYVKFALCIINPNESTFNHVENRDYVYCFNKNNSEHGFVQYIEKFKMYFCEYEKSLLECNKIKIAAYISVVDNNNELDQYRNKLKESLINSNNEKEVGKVIMEDYIERTIIYDERIDIPYVKDYCFCKNTWRLSLYRNNKSTNDEKNFSLSLKCIGFNEDLFNNSFHQLQYIIYVRKYNSYDFKVLESSYISNFNKFNSDIYSLHPLKLGDILNNDKNESSEESSKIIFGVYGHILSLNIDEKLIERFKTAINEIKESNNPNIILSNYIGESNCEREINYYDKVNIPYTKDFVVNCYKWRISLILNDDDDANKDYLSLYLKCLNFDESDECFNKNSKIIVNYILYIRNYKDQSCIKMQLCDSPVCFKKECYEYGFKNFILKKDLRSIINEESKKPLLEDELLVIGAFIRIYRNENSFDKISSIKTDSIENSLNNKNESIYFDQKEPNLKSVNEFSNEELQSFFSLPPM</sequence>
<dbReference type="STRING" id="1754190.A0A1Y2A175"/>
<feature type="domain" description="MATH" evidence="1">
    <location>
        <begin position="406"/>
        <end position="539"/>
    </location>
</feature>
<dbReference type="InterPro" id="IPR008974">
    <property type="entry name" value="TRAF-like"/>
</dbReference>
<name>A0A1Y2A175_9FUNG</name>
<evidence type="ECO:0000259" key="1">
    <source>
        <dbReference type="PROSITE" id="PS50144"/>
    </source>
</evidence>
<comment type="caution">
    <text evidence="2">The sequence shown here is derived from an EMBL/GenBank/DDBJ whole genome shotgun (WGS) entry which is preliminary data.</text>
</comment>
<dbReference type="Proteomes" id="UP000193920">
    <property type="component" value="Unassembled WGS sequence"/>
</dbReference>
<evidence type="ECO:0000313" key="2">
    <source>
        <dbReference type="EMBL" id="ORY16057.1"/>
    </source>
</evidence>
<gene>
    <name evidence="2" type="ORF">LY90DRAFT_708444</name>
</gene>
<dbReference type="CDD" id="cd00121">
    <property type="entry name" value="MATH"/>
    <property type="match status" value="1"/>
</dbReference>
<dbReference type="Pfam" id="PF22486">
    <property type="entry name" value="MATH_2"/>
    <property type="match status" value="2"/>
</dbReference>
<feature type="domain" description="MATH" evidence="1">
    <location>
        <begin position="742"/>
        <end position="879"/>
    </location>
</feature>
<proteinExistence type="predicted"/>
<reference evidence="2 3" key="1">
    <citation type="submission" date="2016-08" db="EMBL/GenBank/DDBJ databases">
        <title>A Parts List for Fungal Cellulosomes Revealed by Comparative Genomics.</title>
        <authorList>
            <consortium name="DOE Joint Genome Institute"/>
            <person name="Haitjema C.H."/>
            <person name="Gilmore S.P."/>
            <person name="Henske J.K."/>
            <person name="Solomon K.V."/>
            <person name="De Groot R."/>
            <person name="Kuo A."/>
            <person name="Mondo S.J."/>
            <person name="Salamov A.A."/>
            <person name="Labutti K."/>
            <person name="Zhao Z."/>
            <person name="Chiniquy J."/>
            <person name="Barry K."/>
            <person name="Brewer H.M."/>
            <person name="Purvine S.O."/>
            <person name="Wright A.T."/>
            <person name="Boxma B."/>
            <person name="Van Alen T."/>
            <person name="Hackstein J.H."/>
            <person name="Baker S.E."/>
            <person name="Grigoriev I.V."/>
            <person name="O'Malley M.A."/>
        </authorList>
    </citation>
    <scope>NUCLEOTIDE SEQUENCE [LARGE SCALE GENOMIC DNA]</scope>
    <source>
        <strain evidence="2 3">G1</strain>
    </source>
</reference>
<accession>A0A1Y2A175</accession>
<dbReference type="Gene3D" id="2.60.210.10">
    <property type="entry name" value="Apoptosis, Tumor Necrosis Factor Receptor Associated Protein 2, Chain A"/>
    <property type="match status" value="4"/>
</dbReference>
<dbReference type="InterPro" id="IPR002083">
    <property type="entry name" value="MATH/TRAF_dom"/>
</dbReference>
<dbReference type="PANTHER" id="PTHR46162">
    <property type="entry name" value="TRAF-LIKE FAMILY PROTEIN"/>
    <property type="match status" value="1"/>
</dbReference>
<dbReference type="SUPFAM" id="SSF49599">
    <property type="entry name" value="TRAF domain-like"/>
    <property type="match status" value="3"/>
</dbReference>
<dbReference type="SMART" id="SM00061">
    <property type="entry name" value="MATH"/>
    <property type="match status" value="1"/>
</dbReference>
<dbReference type="PANTHER" id="PTHR46162:SF2">
    <property type="entry name" value="ANKYRIN REPEAT-CONTAINING PROTEIN-RELATED"/>
    <property type="match status" value="1"/>
</dbReference>
<protein>
    <recommendedName>
        <fullName evidence="1">MATH domain-containing protein</fullName>
    </recommendedName>
</protein>
<evidence type="ECO:0000313" key="3">
    <source>
        <dbReference type="Proteomes" id="UP000193920"/>
    </source>
</evidence>